<evidence type="ECO:0000256" key="1">
    <source>
        <dbReference type="ARBA" id="ARBA00007749"/>
    </source>
</evidence>
<dbReference type="OrthoDB" id="9802248at2"/>
<keyword evidence="4" id="KW-0862">Zinc</keyword>
<evidence type="ECO:0000313" key="6">
    <source>
        <dbReference type="EMBL" id="SHL88994.1"/>
    </source>
</evidence>
<evidence type="ECO:0000259" key="5">
    <source>
        <dbReference type="SMART" id="SM00849"/>
    </source>
</evidence>
<keyword evidence="7" id="KW-1185">Reference proteome</keyword>
<dbReference type="SUPFAM" id="SSF56281">
    <property type="entry name" value="Metallo-hydrolase/oxidoreductase"/>
    <property type="match status" value="1"/>
</dbReference>
<dbReference type="CDD" id="cd07720">
    <property type="entry name" value="OPHC2-like_MBL-fold"/>
    <property type="match status" value="1"/>
</dbReference>
<dbReference type="PANTHER" id="PTHR42978:SF6">
    <property type="entry name" value="QUORUM-QUENCHING LACTONASE YTNP-RELATED"/>
    <property type="match status" value="1"/>
</dbReference>
<dbReference type="GO" id="GO:0016787">
    <property type="term" value="F:hydrolase activity"/>
    <property type="evidence" value="ECO:0007669"/>
    <property type="project" value="UniProtKB-KW"/>
</dbReference>
<dbReference type="Pfam" id="PF00753">
    <property type="entry name" value="Lactamase_B"/>
    <property type="match status" value="1"/>
</dbReference>
<organism evidence="6 7">
    <name type="scientific">Chitinophaga jiangningensis</name>
    <dbReference type="NCBI Taxonomy" id="1419482"/>
    <lineage>
        <taxon>Bacteria</taxon>
        <taxon>Pseudomonadati</taxon>
        <taxon>Bacteroidota</taxon>
        <taxon>Chitinophagia</taxon>
        <taxon>Chitinophagales</taxon>
        <taxon>Chitinophagaceae</taxon>
        <taxon>Chitinophaga</taxon>
    </lineage>
</organism>
<gene>
    <name evidence="6" type="ORF">SAMN05444266_105368</name>
</gene>
<accession>A0A1M7EB68</accession>
<feature type="domain" description="Metallo-beta-lactamase" evidence="5">
    <location>
        <begin position="89"/>
        <end position="298"/>
    </location>
</feature>
<proteinExistence type="inferred from homology"/>
<dbReference type="InterPro" id="IPR001279">
    <property type="entry name" value="Metallo-B-lactamas"/>
</dbReference>
<dbReference type="EMBL" id="FRBL01000005">
    <property type="protein sequence ID" value="SHL88994.1"/>
    <property type="molecule type" value="Genomic_DNA"/>
</dbReference>
<dbReference type="GO" id="GO:0046872">
    <property type="term" value="F:metal ion binding"/>
    <property type="evidence" value="ECO:0007669"/>
    <property type="project" value="UniProtKB-KW"/>
</dbReference>
<dbReference type="RefSeq" id="WP_073082337.1">
    <property type="nucleotide sequence ID" value="NZ_FRBL01000005.1"/>
</dbReference>
<evidence type="ECO:0000313" key="7">
    <source>
        <dbReference type="Proteomes" id="UP000184420"/>
    </source>
</evidence>
<dbReference type="AlphaFoldDB" id="A0A1M7EB68"/>
<evidence type="ECO:0000256" key="3">
    <source>
        <dbReference type="ARBA" id="ARBA00022801"/>
    </source>
</evidence>
<protein>
    <submittedName>
        <fullName evidence="6">Glyoxylase, beta-lactamase superfamily II</fullName>
    </submittedName>
</protein>
<dbReference type="SMART" id="SM00849">
    <property type="entry name" value="Lactamase_B"/>
    <property type="match status" value="1"/>
</dbReference>
<sequence>MNRRALIRNMLLAGVGASLPLKSLLASVATPVARPFHKFQLGELELITVTDGFIHMDKVQPNFAPGVAAKQVNDLLQKSFRPTDHVDLGMNMLLVKKQDKIILIDTGTGNAFGKNSGWLLNSLADAGIRATDISTIIISHGHPDHIGGVLKDDGSLNFPNAEYYISRIEHNFWMADTQDFSKSAFEDKALLKVFTKATQRVLTTIKPKLHLFEDGQVLHDCIRLEITPGHTPGHTITHIYSGGKSMVHVADLIHSDVLLFPHPEWGFNGDTDLQLAAATRKKVLAKLTASATPIFAYHLPWPGIGHARKKDEAFEWVAETYAYPE</sequence>
<dbReference type="Proteomes" id="UP000184420">
    <property type="component" value="Unassembled WGS sequence"/>
</dbReference>
<dbReference type="PANTHER" id="PTHR42978">
    <property type="entry name" value="QUORUM-QUENCHING LACTONASE YTNP-RELATED-RELATED"/>
    <property type="match status" value="1"/>
</dbReference>
<keyword evidence="3" id="KW-0378">Hydrolase</keyword>
<dbReference type="InterPro" id="IPR036866">
    <property type="entry name" value="RibonucZ/Hydroxyglut_hydro"/>
</dbReference>
<evidence type="ECO:0000256" key="2">
    <source>
        <dbReference type="ARBA" id="ARBA00022723"/>
    </source>
</evidence>
<dbReference type="InterPro" id="IPR051013">
    <property type="entry name" value="MBL_superfamily_lactonases"/>
</dbReference>
<evidence type="ECO:0000256" key="4">
    <source>
        <dbReference type="ARBA" id="ARBA00022833"/>
    </source>
</evidence>
<keyword evidence="2" id="KW-0479">Metal-binding</keyword>
<reference evidence="6 7" key="1">
    <citation type="submission" date="2016-11" db="EMBL/GenBank/DDBJ databases">
        <authorList>
            <person name="Jaros S."/>
            <person name="Januszkiewicz K."/>
            <person name="Wedrychowicz H."/>
        </authorList>
    </citation>
    <scope>NUCLEOTIDE SEQUENCE [LARGE SCALE GENOMIC DNA]</scope>
    <source>
        <strain evidence="6 7">DSM 27406</strain>
    </source>
</reference>
<dbReference type="Gene3D" id="3.60.15.10">
    <property type="entry name" value="Ribonuclease Z/Hydroxyacylglutathione hydrolase-like"/>
    <property type="match status" value="1"/>
</dbReference>
<name>A0A1M7EB68_9BACT</name>
<dbReference type="STRING" id="1419482.SAMN05444266_105368"/>
<comment type="similarity">
    <text evidence="1">Belongs to the metallo-beta-lactamase superfamily.</text>
</comment>